<evidence type="ECO:0000313" key="3">
    <source>
        <dbReference type="Proteomes" id="UP001258994"/>
    </source>
</evidence>
<reference evidence="3" key="1">
    <citation type="submission" date="2023-09" db="EMBL/GenBank/DDBJ databases">
        <authorList>
            <person name="Li S."/>
            <person name="Li X."/>
            <person name="Zhang C."/>
            <person name="Zhao Z."/>
        </authorList>
    </citation>
    <scope>NUCLEOTIDE SEQUENCE [LARGE SCALE GENOMIC DNA]</scope>
    <source>
        <strain evidence="3">SQ149</strain>
    </source>
</reference>
<organism evidence="2 3">
    <name type="scientific">Thalassotalea psychrophila</name>
    <dbReference type="NCBI Taxonomy" id="3065647"/>
    <lineage>
        <taxon>Bacteria</taxon>
        <taxon>Pseudomonadati</taxon>
        <taxon>Pseudomonadota</taxon>
        <taxon>Gammaproteobacteria</taxon>
        <taxon>Alteromonadales</taxon>
        <taxon>Colwelliaceae</taxon>
        <taxon>Thalassotalea</taxon>
    </lineage>
</organism>
<accession>A0ABY9TRY7</accession>
<feature type="chain" id="PRO_5045112290" evidence="1">
    <location>
        <begin position="22"/>
        <end position="123"/>
    </location>
</feature>
<dbReference type="EMBL" id="CP134145">
    <property type="protein sequence ID" value="WNC71564.1"/>
    <property type="molecule type" value="Genomic_DNA"/>
</dbReference>
<dbReference type="Pfam" id="PF12514">
    <property type="entry name" value="DUF3718"/>
    <property type="match status" value="1"/>
</dbReference>
<evidence type="ECO:0000313" key="2">
    <source>
        <dbReference type="EMBL" id="WNC71564.1"/>
    </source>
</evidence>
<sequence length="123" mass="13743">MKFANLSILALLIGASPVTLASQYKFVATDNNPLTKICLAAVQDNLLRYTRVVKNNGFTYQVIANHLKCNDQNIADFAYSYNSIRTAKFINVYRKHAVSFTEIAVHSSSKGPHDIEVIYITSK</sequence>
<protein>
    <submittedName>
        <fullName evidence="2">DUF3718 domain-containing protein</fullName>
    </submittedName>
</protein>
<proteinExistence type="predicted"/>
<feature type="signal peptide" evidence="1">
    <location>
        <begin position="1"/>
        <end position="21"/>
    </location>
</feature>
<dbReference type="RefSeq" id="WP_348390698.1">
    <property type="nucleotide sequence ID" value="NZ_CP134145.1"/>
</dbReference>
<dbReference type="InterPro" id="IPR022193">
    <property type="entry name" value="DUF3718"/>
</dbReference>
<dbReference type="Proteomes" id="UP001258994">
    <property type="component" value="Chromosome"/>
</dbReference>
<keyword evidence="1" id="KW-0732">Signal</keyword>
<gene>
    <name evidence="2" type="ORF">RGQ13_15755</name>
</gene>
<name>A0ABY9TRY7_9GAMM</name>
<evidence type="ECO:0000256" key="1">
    <source>
        <dbReference type="SAM" id="SignalP"/>
    </source>
</evidence>
<keyword evidence="3" id="KW-1185">Reference proteome</keyword>